<evidence type="ECO:0000256" key="4">
    <source>
        <dbReference type="ARBA" id="ARBA00022989"/>
    </source>
</evidence>
<protein>
    <recommendedName>
        <fullName evidence="9">DUF726 domain containing protein</fullName>
    </recommendedName>
</protein>
<feature type="compositionally biased region" description="Polar residues" evidence="6">
    <location>
        <begin position="1"/>
        <end position="19"/>
    </location>
</feature>
<evidence type="ECO:0008006" key="9">
    <source>
        <dbReference type="Google" id="ProtNLM"/>
    </source>
</evidence>
<feature type="region of interest" description="Disordered" evidence="6">
    <location>
        <begin position="705"/>
        <end position="764"/>
    </location>
</feature>
<dbReference type="OrthoDB" id="277931at2759"/>
<dbReference type="Proteomes" id="UP000076874">
    <property type="component" value="Unassembled WGS sequence"/>
</dbReference>
<feature type="compositionally biased region" description="Basic and acidic residues" evidence="6">
    <location>
        <begin position="715"/>
        <end position="743"/>
    </location>
</feature>
<dbReference type="SUPFAM" id="SSF53474">
    <property type="entry name" value="alpha/beta-Hydrolases"/>
    <property type="match status" value="1"/>
</dbReference>
<sequence length="764" mass="81402">MAFSSSPPTRSEQTASQETRAPAPAAPTTTSSVSAPPGPEPGDKMPQRNAQRGGGNSRAASSHLRREADLRALLATVDQKNELARLVDSITDTMQSQIGQVFDQPAGPSPITHVPINVANNPHATKSPGLHTAIAAGHRIEAGLPGEKENDSRGRQSPLHGASGDRDGTAEPRGVQEELKKEALAVFQKWQAMVAKRVSEIATAEDPPLAQQAQKQPRPSNGRASGRPPPKGGAPGKGSGTSNRSNSSRRQNIPSGPAPPLAQFSAEKRQLLLHTMLLLLLSLESYSAYSRVLLVRLASHLRVPLRIFAEDEARVARSLSLAANGAYLAEEGLAEKAETVKKDKRGKGGGGTGSSGAASSSPGLAEPLVAARIGSLVGGIGLSPAAAASVLGTMGTMADGGLAACIFFGICGPRKAAVKSLDAFTKDMQDIALLPLHGEEKTEIREAKAVPPQDRRLRLSIAVSGWLLQDDDAAGPWRVLGDKSEAYALSWEQETLAKIGASLKTVAISMSWQGAKKEFVNRNVLASLKAFKWPEGLLKTSKIIDNPWSVGMVRADKVGLTLADIILSKVQGERGVSLLGYSLGARVIYTCLMSLSERRAFGLVENVIMMGTPAPSSHCVWTALRSVVSGRVVNVFSENDSMLGFLHRTSCVQFGVAGLQRIQGVYGIENVDATKPVVSHLRYADLVGRILKDVGWEDLKSDEAGQPEKVVVSATEHEQQEQEKENQTRQPTDEKQGPRGGKEGRKRSGRRRLEAKFQAMNIAH</sequence>
<evidence type="ECO:0000256" key="1">
    <source>
        <dbReference type="ARBA" id="ARBA00004141"/>
    </source>
</evidence>
<dbReference type="EMBL" id="AZHD01000018">
    <property type="protein sequence ID" value="OAA55955.1"/>
    <property type="molecule type" value="Genomic_DNA"/>
</dbReference>
<evidence type="ECO:0000256" key="6">
    <source>
        <dbReference type="SAM" id="MobiDB-lite"/>
    </source>
</evidence>
<evidence type="ECO:0000256" key="5">
    <source>
        <dbReference type="ARBA" id="ARBA00023136"/>
    </source>
</evidence>
<feature type="region of interest" description="Disordered" evidence="6">
    <location>
        <begin position="1"/>
        <end position="64"/>
    </location>
</feature>
<keyword evidence="8" id="KW-1185">Reference proteome</keyword>
<comment type="caution">
    <text evidence="7">The sequence shown here is derived from an EMBL/GenBank/DDBJ whole genome shotgun (WGS) entry which is preliminary data.</text>
</comment>
<evidence type="ECO:0000256" key="3">
    <source>
        <dbReference type="ARBA" id="ARBA00022692"/>
    </source>
</evidence>
<feature type="compositionally biased region" description="Basic and acidic residues" evidence="6">
    <location>
        <begin position="163"/>
        <end position="177"/>
    </location>
</feature>
<gene>
    <name evidence="7" type="ORF">SPI_08162</name>
</gene>
<evidence type="ECO:0000256" key="2">
    <source>
        <dbReference type="ARBA" id="ARBA00009824"/>
    </source>
</evidence>
<feature type="compositionally biased region" description="Low complexity" evidence="6">
    <location>
        <begin position="21"/>
        <end position="35"/>
    </location>
</feature>
<keyword evidence="5" id="KW-0472">Membrane</keyword>
<feature type="region of interest" description="Disordered" evidence="6">
    <location>
        <begin position="144"/>
        <end position="177"/>
    </location>
</feature>
<feature type="compositionally biased region" description="Low complexity" evidence="6">
    <location>
        <begin position="240"/>
        <end position="252"/>
    </location>
</feature>
<dbReference type="InterPro" id="IPR007941">
    <property type="entry name" value="DUF726"/>
</dbReference>
<comment type="similarity">
    <text evidence="2">Belongs to the TMCO4 family.</text>
</comment>
<proteinExistence type="inferred from homology"/>
<dbReference type="PANTHER" id="PTHR17920:SF22">
    <property type="entry name" value="DUF726 DOMAIN PROTEIN (AFU_ORTHOLOGUE AFUA_2G12860)"/>
    <property type="match status" value="1"/>
</dbReference>
<reference evidence="7 8" key="1">
    <citation type="journal article" date="2016" name="Genome Biol. Evol.">
        <title>Divergent and convergent evolution of fungal pathogenicity.</title>
        <authorList>
            <person name="Shang Y."/>
            <person name="Xiao G."/>
            <person name="Zheng P."/>
            <person name="Cen K."/>
            <person name="Zhan S."/>
            <person name="Wang C."/>
        </authorList>
    </citation>
    <scope>NUCLEOTIDE SEQUENCE [LARGE SCALE GENOMIC DNA]</scope>
    <source>
        <strain evidence="7 8">RCEF 264</strain>
    </source>
</reference>
<feature type="region of interest" description="Disordered" evidence="6">
    <location>
        <begin position="339"/>
        <end position="362"/>
    </location>
</feature>
<dbReference type="PANTHER" id="PTHR17920">
    <property type="entry name" value="TRANSMEMBRANE AND COILED-COIL DOMAIN-CONTAINING PROTEIN 4 TMCO4"/>
    <property type="match status" value="1"/>
</dbReference>
<name>A0A162IEE1_9HYPO</name>
<dbReference type="InterPro" id="IPR029058">
    <property type="entry name" value="AB_hydrolase_fold"/>
</dbReference>
<dbReference type="Pfam" id="PF05277">
    <property type="entry name" value="DUF726"/>
    <property type="match status" value="1"/>
</dbReference>
<evidence type="ECO:0000313" key="7">
    <source>
        <dbReference type="EMBL" id="OAA55955.1"/>
    </source>
</evidence>
<keyword evidence="4" id="KW-1133">Transmembrane helix</keyword>
<accession>A0A162IEE1</accession>
<comment type="subcellular location">
    <subcellularLocation>
        <location evidence="1">Membrane</location>
        <topology evidence="1">Multi-pass membrane protein</topology>
    </subcellularLocation>
</comment>
<evidence type="ECO:0000313" key="8">
    <source>
        <dbReference type="Proteomes" id="UP000076874"/>
    </source>
</evidence>
<feature type="region of interest" description="Disordered" evidence="6">
    <location>
        <begin position="204"/>
        <end position="261"/>
    </location>
</feature>
<keyword evidence="3" id="KW-0812">Transmembrane</keyword>
<dbReference type="GO" id="GO:0016020">
    <property type="term" value="C:membrane"/>
    <property type="evidence" value="ECO:0007669"/>
    <property type="project" value="UniProtKB-SubCell"/>
</dbReference>
<organism evidence="7 8">
    <name type="scientific">Niveomyces insectorum RCEF 264</name>
    <dbReference type="NCBI Taxonomy" id="1081102"/>
    <lineage>
        <taxon>Eukaryota</taxon>
        <taxon>Fungi</taxon>
        <taxon>Dikarya</taxon>
        <taxon>Ascomycota</taxon>
        <taxon>Pezizomycotina</taxon>
        <taxon>Sordariomycetes</taxon>
        <taxon>Hypocreomycetidae</taxon>
        <taxon>Hypocreales</taxon>
        <taxon>Cordycipitaceae</taxon>
        <taxon>Niveomyces</taxon>
    </lineage>
</organism>
<dbReference type="AlphaFoldDB" id="A0A162IEE1"/>
<feature type="compositionally biased region" description="Basic and acidic residues" evidence="6">
    <location>
        <begin position="144"/>
        <end position="154"/>
    </location>
</feature>